<evidence type="ECO:0000256" key="1">
    <source>
        <dbReference type="SAM" id="Phobius"/>
    </source>
</evidence>
<keyword evidence="1" id="KW-0472">Membrane</keyword>
<dbReference type="AlphaFoldDB" id="X1G6R6"/>
<feature type="transmembrane region" description="Helical" evidence="1">
    <location>
        <begin position="162"/>
        <end position="183"/>
    </location>
</feature>
<proteinExistence type="predicted"/>
<evidence type="ECO:0000259" key="2">
    <source>
        <dbReference type="Pfam" id="PF13490"/>
    </source>
</evidence>
<sequence>AQQVYVREQVGFLTEFGVFPVRCPELQVLSRYQDGGLDEKTACQVRQHLMACPACEERFRTLGKLGLFWRVGLGRPKNTPCLTAEEVGTYLAGRTRSEQRERIEAHLAGCESCLHEVALFSDVGFERLSPSSPVPTRRALAEFAKLNRQHSRPPWLRRTASIALRAAAALLLATMILPITSLIRTEPDPGSPLAETGTVGPYGETAGMVTIEAVLLAELPDEGQLLVSQGSSLVRLTRQMRLILQQTLAAASSPTEERVGLLQEDVLNSGLVNSIEELSAEVTDPHILRFLVDSKCVLLKVVRMDKSDASDDLSMLVNELRQMNLIETARLIELRGGGLLCLTASL</sequence>
<keyword evidence="1" id="KW-0812">Transmembrane</keyword>
<comment type="caution">
    <text evidence="3">The sequence shown here is derived from an EMBL/GenBank/DDBJ whole genome shotgun (WGS) entry which is preliminary data.</text>
</comment>
<evidence type="ECO:0000313" key="3">
    <source>
        <dbReference type="EMBL" id="GAH40500.1"/>
    </source>
</evidence>
<name>X1G6R6_9ZZZZ</name>
<protein>
    <recommendedName>
        <fullName evidence="2">Putative zinc-finger domain-containing protein</fullName>
    </recommendedName>
</protein>
<feature type="domain" description="Putative zinc-finger" evidence="2">
    <location>
        <begin position="87"/>
        <end position="113"/>
    </location>
</feature>
<organism evidence="3">
    <name type="scientific">marine sediment metagenome</name>
    <dbReference type="NCBI Taxonomy" id="412755"/>
    <lineage>
        <taxon>unclassified sequences</taxon>
        <taxon>metagenomes</taxon>
        <taxon>ecological metagenomes</taxon>
    </lineage>
</organism>
<dbReference type="InterPro" id="IPR041916">
    <property type="entry name" value="Anti_sigma_zinc_sf"/>
</dbReference>
<reference evidence="3" key="1">
    <citation type="journal article" date="2014" name="Front. Microbiol.">
        <title>High frequency of phylogenetically diverse reductive dehalogenase-homologous genes in deep subseafloor sedimentary metagenomes.</title>
        <authorList>
            <person name="Kawai M."/>
            <person name="Futagami T."/>
            <person name="Toyoda A."/>
            <person name="Takaki Y."/>
            <person name="Nishi S."/>
            <person name="Hori S."/>
            <person name="Arai W."/>
            <person name="Tsubouchi T."/>
            <person name="Morono Y."/>
            <person name="Uchiyama I."/>
            <person name="Ito T."/>
            <person name="Fujiyama A."/>
            <person name="Inagaki F."/>
            <person name="Takami H."/>
        </authorList>
    </citation>
    <scope>NUCLEOTIDE SEQUENCE</scope>
    <source>
        <strain evidence="3">Expedition CK06-06</strain>
    </source>
</reference>
<gene>
    <name evidence="3" type="ORF">S03H2_13890</name>
</gene>
<dbReference type="InterPro" id="IPR027383">
    <property type="entry name" value="Znf_put"/>
</dbReference>
<keyword evidence="1" id="KW-1133">Transmembrane helix</keyword>
<feature type="non-terminal residue" evidence="3">
    <location>
        <position position="1"/>
    </location>
</feature>
<dbReference type="EMBL" id="BARU01007044">
    <property type="protein sequence ID" value="GAH40500.1"/>
    <property type="molecule type" value="Genomic_DNA"/>
</dbReference>
<accession>X1G6R6</accession>
<dbReference type="Gene3D" id="1.10.10.1320">
    <property type="entry name" value="Anti-sigma factor, zinc-finger domain"/>
    <property type="match status" value="2"/>
</dbReference>
<feature type="domain" description="Putative zinc-finger" evidence="2">
    <location>
        <begin position="29"/>
        <end position="55"/>
    </location>
</feature>
<dbReference type="Pfam" id="PF13490">
    <property type="entry name" value="zf-HC2"/>
    <property type="match status" value="2"/>
</dbReference>